<dbReference type="EMBL" id="CP063169">
    <property type="protein sequence ID" value="QOR69339.1"/>
    <property type="molecule type" value="Genomic_DNA"/>
</dbReference>
<dbReference type="InterPro" id="IPR010985">
    <property type="entry name" value="Ribbon_hlx_hlx"/>
</dbReference>
<evidence type="ECO:0000259" key="1">
    <source>
        <dbReference type="Pfam" id="PF22513"/>
    </source>
</evidence>
<dbReference type="GO" id="GO:0003677">
    <property type="term" value="F:DNA binding"/>
    <property type="evidence" value="ECO:0007669"/>
    <property type="project" value="UniProtKB-KW"/>
</dbReference>
<dbReference type="AlphaFoldDB" id="A0A7M1SP44"/>
<proteinExistence type="predicted"/>
<dbReference type="Proteomes" id="UP000593758">
    <property type="component" value="Chromosome"/>
</dbReference>
<dbReference type="InterPro" id="IPR053853">
    <property type="entry name" value="FitA-like_RHH"/>
</dbReference>
<reference evidence="2 3" key="1">
    <citation type="submission" date="2020-10" db="EMBL/GenBank/DDBJ databases">
        <title>Haloactinobacterium sp. RN3S43, a bacterium isolated from saline soil.</title>
        <authorList>
            <person name="Sun J.-Q."/>
        </authorList>
    </citation>
    <scope>NUCLEOTIDE SEQUENCE [LARGE SCALE GENOMIC DNA]</scope>
    <source>
        <strain evidence="2 3">RN3S43</strain>
    </source>
</reference>
<name>A0A7M1SP44_9MICO</name>
<feature type="domain" description="Antitoxin FitA-like ribbon-helix-helix" evidence="1">
    <location>
        <begin position="2"/>
        <end position="40"/>
    </location>
</feature>
<accession>A0A7M1SP44</accession>
<evidence type="ECO:0000313" key="2">
    <source>
        <dbReference type="EMBL" id="QOR69339.1"/>
    </source>
</evidence>
<keyword evidence="3" id="KW-1185">Reference proteome</keyword>
<dbReference type="InterPro" id="IPR013321">
    <property type="entry name" value="Arc_rbn_hlx_hlx"/>
</dbReference>
<gene>
    <name evidence="2" type="ORF">IM660_11565</name>
</gene>
<dbReference type="KEGG" id="halt:IM660_11565"/>
<keyword evidence="2" id="KW-0238">DNA-binding</keyword>
<dbReference type="GO" id="GO:0006355">
    <property type="term" value="P:regulation of DNA-templated transcription"/>
    <property type="evidence" value="ECO:0007669"/>
    <property type="project" value="InterPro"/>
</dbReference>
<evidence type="ECO:0000313" key="3">
    <source>
        <dbReference type="Proteomes" id="UP000593758"/>
    </source>
</evidence>
<dbReference type="RefSeq" id="WP_159620404.1">
    <property type="nucleotide sequence ID" value="NZ_CP063169.1"/>
</dbReference>
<dbReference type="Pfam" id="PF22513">
    <property type="entry name" value="FitA-like_RHH"/>
    <property type="match status" value="1"/>
</dbReference>
<sequence>MATVTVRNLPEHTRRALKARAAQHDRSMEAEIRAILEDAVAERTFIVDWIHTAHELEGVDLTLPERQQPRSVELT</sequence>
<protein>
    <submittedName>
        <fullName evidence="2">Arc family DNA-binding protein</fullName>
    </submittedName>
</protein>
<organism evidence="2 3">
    <name type="scientific">Ruania alkalisoli</name>
    <dbReference type="NCBI Taxonomy" id="2779775"/>
    <lineage>
        <taxon>Bacteria</taxon>
        <taxon>Bacillati</taxon>
        <taxon>Actinomycetota</taxon>
        <taxon>Actinomycetes</taxon>
        <taxon>Micrococcales</taxon>
        <taxon>Ruaniaceae</taxon>
        <taxon>Ruania</taxon>
    </lineage>
</organism>
<dbReference type="Gene3D" id="1.10.1220.10">
    <property type="entry name" value="Met repressor-like"/>
    <property type="match status" value="1"/>
</dbReference>
<dbReference type="SUPFAM" id="SSF47598">
    <property type="entry name" value="Ribbon-helix-helix"/>
    <property type="match status" value="1"/>
</dbReference>